<sequence>MPAPCAVSLCRNNRRNAKKHSLEISFHIFPKYDPIRKAWVQFCNREENWEPSKNDVMKRNISWRSVWKTTSSQRSITISNDVSDTAQSTNTNLHKENYNLREVTNHIESCSI</sequence>
<dbReference type="GO" id="GO:0003677">
    <property type="term" value="F:DNA binding"/>
    <property type="evidence" value="ECO:0007669"/>
    <property type="project" value="UniProtKB-UniRule"/>
</dbReference>
<reference evidence="7" key="1">
    <citation type="submission" date="2020-05" db="UniProtKB">
        <authorList>
            <consortium name="EnsemblMetazoa"/>
        </authorList>
    </citation>
    <scope>IDENTIFICATION</scope>
    <source>
        <strain evidence="7">FUMOZ</strain>
    </source>
</reference>
<evidence type="ECO:0000256" key="5">
    <source>
        <dbReference type="PROSITE-ProRule" id="PRU00309"/>
    </source>
</evidence>
<dbReference type="InterPro" id="IPR006612">
    <property type="entry name" value="THAP_Znf"/>
</dbReference>
<dbReference type="SUPFAM" id="SSF57716">
    <property type="entry name" value="Glucocorticoid receptor-like (DNA-binding domain)"/>
    <property type="match status" value="1"/>
</dbReference>
<dbReference type="GO" id="GO:0008270">
    <property type="term" value="F:zinc ion binding"/>
    <property type="evidence" value="ECO:0007669"/>
    <property type="project" value="UniProtKB-KW"/>
</dbReference>
<dbReference type="PANTHER" id="PTHR46927">
    <property type="entry name" value="AGAP005574-PA"/>
    <property type="match status" value="1"/>
</dbReference>
<keyword evidence="3" id="KW-0862">Zinc</keyword>
<dbReference type="EnsemblMetazoa" id="AFUN000812-RA">
    <property type="protein sequence ID" value="AFUN000812-PA"/>
    <property type="gene ID" value="AFUN000812"/>
</dbReference>
<organism evidence="7">
    <name type="scientific">Anopheles funestus</name>
    <name type="common">African malaria mosquito</name>
    <dbReference type="NCBI Taxonomy" id="62324"/>
    <lineage>
        <taxon>Eukaryota</taxon>
        <taxon>Metazoa</taxon>
        <taxon>Ecdysozoa</taxon>
        <taxon>Arthropoda</taxon>
        <taxon>Hexapoda</taxon>
        <taxon>Insecta</taxon>
        <taxon>Pterygota</taxon>
        <taxon>Neoptera</taxon>
        <taxon>Endopterygota</taxon>
        <taxon>Diptera</taxon>
        <taxon>Nematocera</taxon>
        <taxon>Culicoidea</taxon>
        <taxon>Culicidae</taxon>
        <taxon>Anophelinae</taxon>
        <taxon>Anopheles</taxon>
    </lineage>
</organism>
<accession>A0A182R3S1</accession>
<evidence type="ECO:0000313" key="7">
    <source>
        <dbReference type="EnsemblMetazoa" id="AFUN000812-PA"/>
    </source>
</evidence>
<protein>
    <submittedName>
        <fullName evidence="7">THAP-type domain-containing protein</fullName>
    </submittedName>
</protein>
<keyword evidence="1" id="KW-0479">Metal-binding</keyword>
<dbReference type="PROSITE" id="PS50950">
    <property type="entry name" value="ZF_THAP"/>
    <property type="match status" value="1"/>
</dbReference>
<dbReference type="Pfam" id="PF05485">
    <property type="entry name" value="THAP"/>
    <property type="match status" value="1"/>
</dbReference>
<dbReference type="PANTHER" id="PTHR46927:SF3">
    <property type="entry name" value="THAP-TYPE DOMAIN-CONTAINING PROTEIN"/>
    <property type="match status" value="1"/>
</dbReference>
<dbReference type="InterPro" id="IPR052224">
    <property type="entry name" value="THAP_domain_protein"/>
</dbReference>
<keyword evidence="2 5" id="KW-0863">Zinc-finger</keyword>
<evidence type="ECO:0000256" key="2">
    <source>
        <dbReference type="ARBA" id="ARBA00022771"/>
    </source>
</evidence>
<feature type="domain" description="THAP-type" evidence="6">
    <location>
        <begin position="1"/>
        <end position="86"/>
    </location>
</feature>
<keyword evidence="4 5" id="KW-0238">DNA-binding</keyword>
<dbReference type="AlphaFoldDB" id="A0A182R3S1"/>
<evidence type="ECO:0000256" key="3">
    <source>
        <dbReference type="ARBA" id="ARBA00022833"/>
    </source>
</evidence>
<dbReference type="VEuPathDB" id="VectorBase:AFUN000812"/>
<name>A0A182R3S1_ANOFN</name>
<evidence type="ECO:0000259" key="6">
    <source>
        <dbReference type="PROSITE" id="PS50950"/>
    </source>
</evidence>
<evidence type="ECO:0000256" key="1">
    <source>
        <dbReference type="ARBA" id="ARBA00022723"/>
    </source>
</evidence>
<proteinExistence type="predicted"/>
<evidence type="ECO:0000256" key="4">
    <source>
        <dbReference type="ARBA" id="ARBA00023125"/>
    </source>
</evidence>